<protein>
    <submittedName>
        <fullName evidence="1">Uncharacterized protein</fullName>
    </submittedName>
</protein>
<comment type="caution">
    <text evidence="1">The sequence shown here is derived from an EMBL/GenBank/DDBJ whole genome shotgun (WGS) entry which is preliminary data.</text>
</comment>
<dbReference type="EMBL" id="QFOT01000069">
    <property type="protein sequence ID" value="PZP55440.1"/>
    <property type="molecule type" value="Genomic_DNA"/>
</dbReference>
<dbReference type="Proteomes" id="UP000249739">
    <property type="component" value="Unassembled WGS sequence"/>
</dbReference>
<organism evidence="1 2">
    <name type="scientific">Micavibrio aeruginosavorus</name>
    <dbReference type="NCBI Taxonomy" id="349221"/>
    <lineage>
        <taxon>Bacteria</taxon>
        <taxon>Pseudomonadati</taxon>
        <taxon>Bdellovibrionota</taxon>
        <taxon>Bdellovibrionia</taxon>
        <taxon>Bdellovibrionales</taxon>
        <taxon>Pseudobdellovibrionaceae</taxon>
        <taxon>Micavibrio</taxon>
    </lineage>
</organism>
<reference evidence="1 2" key="1">
    <citation type="submission" date="2017-08" db="EMBL/GenBank/DDBJ databases">
        <title>Infants hospitalized years apart are colonized by the same room-sourced microbial strains.</title>
        <authorList>
            <person name="Brooks B."/>
            <person name="Olm M.R."/>
            <person name="Firek B.A."/>
            <person name="Baker R."/>
            <person name="Thomas B.C."/>
            <person name="Morowitz M.J."/>
            <person name="Banfield J.F."/>
        </authorList>
    </citation>
    <scope>NUCLEOTIDE SEQUENCE [LARGE SCALE GENOMIC DNA]</scope>
    <source>
        <strain evidence="1">S2_006_000_R2_64</strain>
    </source>
</reference>
<sequence>MPQELRRIVFSHSESTEALIAYGKKFDMLFSSGNIIRANFAGNSEYEFHSMKQHQSSVQKQYNIEQKPRSVIVTFFDAKTLEHKYFNLTADFISSALIEYCIAHKIILPKQAKKSLDISEFNIVLDVAIDTLRVSEDGSTSTGLSLED</sequence>
<name>A0A2W5FNL2_9BACT</name>
<gene>
    <name evidence="1" type="ORF">DI586_06850</name>
</gene>
<evidence type="ECO:0000313" key="2">
    <source>
        <dbReference type="Proteomes" id="UP000249739"/>
    </source>
</evidence>
<accession>A0A2W5FNL2</accession>
<dbReference type="AlphaFoldDB" id="A0A2W5FNL2"/>
<evidence type="ECO:0000313" key="1">
    <source>
        <dbReference type="EMBL" id="PZP55440.1"/>
    </source>
</evidence>
<proteinExistence type="predicted"/>